<keyword evidence="6 13" id="KW-0235">DNA replication</keyword>
<evidence type="ECO:0000259" key="14">
    <source>
        <dbReference type="SMART" id="SM00475"/>
    </source>
</evidence>
<comment type="subunit">
    <text evidence="13">Single-chain monomer with multiple functions.</text>
</comment>
<keyword evidence="10 13" id="KW-0234">DNA repair</keyword>
<evidence type="ECO:0000256" key="6">
    <source>
        <dbReference type="ARBA" id="ARBA00022705"/>
    </source>
</evidence>
<dbReference type="InterPro" id="IPR002421">
    <property type="entry name" value="5-3_exonuclease"/>
</dbReference>
<dbReference type="GO" id="GO:0003887">
    <property type="term" value="F:DNA-directed DNA polymerase activity"/>
    <property type="evidence" value="ECO:0007669"/>
    <property type="project" value="UniProtKB-UniRule"/>
</dbReference>
<dbReference type="InterPro" id="IPR002298">
    <property type="entry name" value="DNA_polymerase_A"/>
</dbReference>
<dbReference type="InterPro" id="IPR036279">
    <property type="entry name" value="5-3_exonuclease_C_sf"/>
</dbReference>
<dbReference type="Gene3D" id="3.30.420.10">
    <property type="entry name" value="Ribonuclease H-like superfamily/Ribonuclease H"/>
    <property type="match status" value="1"/>
</dbReference>
<dbReference type="InterPro" id="IPR029060">
    <property type="entry name" value="PIN-like_dom_sf"/>
</dbReference>
<dbReference type="PANTHER" id="PTHR10133:SF27">
    <property type="entry name" value="DNA POLYMERASE NU"/>
    <property type="match status" value="1"/>
</dbReference>
<evidence type="ECO:0000256" key="12">
    <source>
        <dbReference type="NCBIfam" id="TIGR00593"/>
    </source>
</evidence>
<dbReference type="CDD" id="cd06140">
    <property type="entry name" value="DNA_polA_I_Bacillus_like_exo"/>
    <property type="match status" value="1"/>
</dbReference>
<feature type="domain" description="DNA-directed DNA polymerase family A palm" evidence="15">
    <location>
        <begin position="642"/>
        <end position="849"/>
    </location>
</feature>
<dbReference type="Pfam" id="PF02739">
    <property type="entry name" value="5_3_exonuc_N"/>
    <property type="match status" value="1"/>
</dbReference>
<dbReference type="SUPFAM" id="SSF53098">
    <property type="entry name" value="Ribonuclease H-like"/>
    <property type="match status" value="1"/>
</dbReference>
<organism evidence="16 17">
    <name type="scientific">Anaerotignum lactatifermentans DSM 14214</name>
    <dbReference type="NCBI Taxonomy" id="1121323"/>
    <lineage>
        <taxon>Bacteria</taxon>
        <taxon>Bacillati</taxon>
        <taxon>Bacillota</taxon>
        <taxon>Clostridia</taxon>
        <taxon>Lachnospirales</taxon>
        <taxon>Anaerotignaceae</taxon>
        <taxon>Anaerotignum</taxon>
    </lineage>
</organism>
<sequence length="885" mass="100105">MAEKIMLIDGNSIINRAFYGVPLLTNAEGRYTNAVYGFFNILFKLLDEDQPDYLAVAFDMHAPTFRHKTFDGYKGTRKGMPEELREQMPLLKEVLTAMHIPIYEQEGYEADDILGSLSKKAEDAGLIPVVVSGDRDLLQIAGETLKVRIPKTKGGRTETEDYYAKDVMEKYGVTPLEFIDVKALMGDASDNIPGVPSIGEKTAVKIIQQYHDIENAIAHAAEIKPKKASENLTEFQEQARLSKYLATIIRDMPLELDLSKMTTADIFTPEAYELIKRLEFKSMFSRFEQKTTQTEAVETAFAHITTATEAKNFFENLEQKETAYILLVDDGAWKGMSVCQNAGEGVFLEITEELPPQTLADFAKDFFTTKDMVKIGHDVKRDIHTVAPFGVEEIHASFDTALAAYLLNPTGNSYEYDDLARDFLEEVYPSAEEVLGKGRSKQPLESLPEGERVAFAARQAEVAFRSKQIMAEKIKENEQEELFYEVEMPLLYVLADMERWGMKVDRQALLAYQKQLGESIETITKEIYELSGEEFNLNSPKQLGVILFEKMGLKGGKKTKTGYSTAADVLEKLKNDAPIVEKILYYRQLAKLKSTYADGLLAVMDEKTDKIYSTFNQTITATGRISSTEPNLQNIPVRLELGRELRRVFVPSSEEFCFLDADYSQIELRVLAHIARDETLIDAFRHQQDIHRLTASQVFHVPFDEVTPLQRSNAKAVNFGIVYGIGSFSLSQDLGITRKEAEQYIAAYFTKYPKIKEYQERMIKEATEQGYVSTIFHRRRAMPELQSGNFVQRSFGERVAMNMPIQGSAADIIKIAMVKVHRALKEGGFRSRLILQVHDELLIETALEEKEAVAKILKENMEQAVALSVPLDVDVHEGQNWLDAK</sequence>
<dbReference type="CDD" id="cd08637">
    <property type="entry name" value="DNA_pol_A_pol_I_C"/>
    <property type="match status" value="1"/>
</dbReference>
<dbReference type="InterPro" id="IPR018320">
    <property type="entry name" value="DNA_polymerase_1"/>
</dbReference>
<evidence type="ECO:0000256" key="3">
    <source>
        <dbReference type="ARBA" id="ARBA00020311"/>
    </source>
</evidence>
<dbReference type="CDD" id="cd09898">
    <property type="entry name" value="H3TH_53EXO"/>
    <property type="match status" value="1"/>
</dbReference>
<dbReference type="Pfam" id="PF00476">
    <property type="entry name" value="DNA_pol_A"/>
    <property type="match status" value="1"/>
</dbReference>
<dbReference type="InterPro" id="IPR012337">
    <property type="entry name" value="RNaseH-like_sf"/>
</dbReference>
<evidence type="ECO:0000256" key="10">
    <source>
        <dbReference type="ARBA" id="ARBA00023204"/>
    </source>
</evidence>
<evidence type="ECO:0000259" key="15">
    <source>
        <dbReference type="SMART" id="SM00482"/>
    </source>
</evidence>
<evidence type="ECO:0000256" key="9">
    <source>
        <dbReference type="ARBA" id="ARBA00023125"/>
    </source>
</evidence>
<proteinExistence type="inferred from homology"/>
<dbReference type="GO" id="GO:0006261">
    <property type="term" value="P:DNA-templated DNA replication"/>
    <property type="evidence" value="ECO:0007669"/>
    <property type="project" value="UniProtKB-UniRule"/>
</dbReference>
<dbReference type="FunFam" id="1.10.150.20:FF:000002">
    <property type="entry name" value="DNA polymerase I"/>
    <property type="match status" value="1"/>
</dbReference>
<dbReference type="InterPro" id="IPR020046">
    <property type="entry name" value="5-3_exonucl_a-hlix_arch_N"/>
</dbReference>
<evidence type="ECO:0000256" key="5">
    <source>
        <dbReference type="ARBA" id="ARBA00022695"/>
    </source>
</evidence>
<evidence type="ECO:0000256" key="4">
    <source>
        <dbReference type="ARBA" id="ARBA00022679"/>
    </source>
</evidence>
<dbReference type="AlphaFoldDB" id="A0A1M6W3N8"/>
<protein>
    <recommendedName>
        <fullName evidence="3 12">DNA polymerase I</fullName>
        <ecNumber evidence="2 12">2.7.7.7</ecNumber>
    </recommendedName>
</protein>
<comment type="function">
    <text evidence="13">In addition to polymerase activity, this DNA polymerase exhibits 5'-3' exonuclease activity.</text>
</comment>
<evidence type="ECO:0000256" key="13">
    <source>
        <dbReference type="RuleBase" id="RU004460"/>
    </source>
</evidence>
<evidence type="ECO:0000256" key="7">
    <source>
        <dbReference type="ARBA" id="ARBA00022763"/>
    </source>
</evidence>
<gene>
    <name evidence="13" type="primary">polA</name>
    <name evidence="16" type="ORF">SAMN02745138_02511</name>
</gene>
<dbReference type="InterPro" id="IPR001098">
    <property type="entry name" value="DNA-dir_DNA_pol_A_palm_dom"/>
</dbReference>
<dbReference type="Proteomes" id="UP000183975">
    <property type="component" value="Unassembled WGS sequence"/>
</dbReference>
<dbReference type="NCBIfam" id="TIGR00593">
    <property type="entry name" value="pola"/>
    <property type="match status" value="1"/>
</dbReference>
<reference evidence="16 17" key="1">
    <citation type="submission" date="2016-11" db="EMBL/GenBank/DDBJ databases">
        <authorList>
            <person name="Jaros S."/>
            <person name="Januszkiewicz K."/>
            <person name="Wedrychowicz H."/>
        </authorList>
    </citation>
    <scope>NUCLEOTIDE SEQUENCE [LARGE SCALE GENOMIC DNA]</scope>
    <source>
        <strain evidence="16 17">DSM 14214</strain>
    </source>
</reference>
<comment type="catalytic activity">
    <reaction evidence="11 13">
        <text>DNA(n) + a 2'-deoxyribonucleoside 5'-triphosphate = DNA(n+1) + diphosphate</text>
        <dbReference type="Rhea" id="RHEA:22508"/>
        <dbReference type="Rhea" id="RHEA-COMP:17339"/>
        <dbReference type="Rhea" id="RHEA-COMP:17340"/>
        <dbReference type="ChEBI" id="CHEBI:33019"/>
        <dbReference type="ChEBI" id="CHEBI:61560"/>
        <dbReference type="ChEBI" id="CHEBI:173112"/>
        <dbReference type="EC" id="2.7.7.7"/>
    </reaction>
</comment>
<keyword evidence="4 13" id="KW-0808">Transferase</keyword>
<dbReference type="SMART" id="SM00279">
    <property type="entry name" value="HhH2"/>
    <property type="match status" value="1"/>
</dbReference>
<dbReference type="InterPro" id="IPR036397">
    <property type="entry name" value="RNaseH_sf"/>
</dbReference>
<evidence type="ECO:0000313" key="17">
    <source>
        <dbReference type="Proteomes" id="UP000183975"/>
    </source>
</evidence>
<accession>A0A1M6W3N8</accession>
<dbReference type="SMART" id="SM00482">
    <property type="entry name" value="POLAc"/>
    <property type="match status" value="1"/>
</dbReference>
<dbReference type="InterPro" id="IPR054690">
    <property type="entry name" value="DNA_polI_exonuclease"/>
</dbReference>
<dbReference type="RefSeq" id="WP_072852308.1">
    <property type="nucleotide sequence ID" value="NZ_FRAH01000051.1"/>
</dbReference>
<dbReference type="GO" id="GO:0003677">
    <property type="term" value="F:DNA binding"/>
    <property type="evidence" value="ECO:0007669"/>
    <property type="project" value="UniProtKB-UniRule"/>
</dbReference>
<dbReference type="EMBL" id="FRAH01000051">
    <property type="protein sequence ID" value="SHK88374.1"/>
    <property type="molecule type" value="Genomic_DNA"/>
</dbReference>
<evidence type="ECO:0000256" key="2">
    <source>
        <dbReference type="ARBA" id="ARBA00012417"/>
    </source>
</evidence>
<dbReference type="SMART" id="SM00475">
    <property type="entry name" value="53EXOc"/>
    <property type="match status" value="1"/>
</dbReference>
<dbReference type="InterPro" id="IPR043502">
    <property type="entry name" value="DNA/RNA_pol_sf"/>
</dbReference>
<dbReference type="Gene3D" id="3.30.70.370">
    <property type="match status" value="1"/>
</dbReference>
<keyword evidence="13" id="KW-0378">Hydrolase</keyword>
<dbReference type="OrthoDB" id="9806424at2"/>
<dbReference type="InterPro" id="IPR008918">
    <property type="entry name" value="HhH2"/>
</dbReference>
<dbReference type="EC" id="2.7.7.7" evidence="2 12"/>
<dbReference type="GO" id="GO:0006302">
    <property type="term" value="P:double-strand break repair"/>
    <property type="evidence" value="ECO:0007669"/>
    <property type="project" value="TreeGrafter"/>
</dbReference>
<dbReference type="Pfam" id="PF01367">
    <property type="entry name" value="5_3_exonuc"/>
    <property type="match status" value="1"/>
</dbReference>
<keyword evidence="17" id="KW-1185">Reference proteome</keyword>
<feature type="domain" description="5'-3' exonuclease" evidence="14">
    <location>
        <begin position="3"/>
        <end position="264"/>
    </location>
</feature>
<evidence type="ECO:0000256" key="8">
    <source>
        <dbReference type="ARBA" id="ARBA00022932"/>
    </source>
</evidence>
<keyword evidence="13" id="KW-0540">Nuclease</keyword>
<dbReference type="InterPro" id="IPR019760">
    <property type="entry name" value="DNA-dir_DNA_pol_A_CS"/>
</dbReference>
<dbReference type="InterPro" id="IPR020045">
    <property type="entry name" value="DNA_polI_H3TH"/>
</dbReference>
<evidence type="ECO:0000313" key="16">
    <source>
        <dbReference type="EMBL" id="SHK88374.1"/>
    </source>
</evidence>
<keyword evidence="5 13" id="KW-0548">Nucleotidyltransferase</keyword>
<dbReference type="Gene3D" id="1.20.1060.10">
    <property type="entry name" value="Taq DNA Polymerase, Chain T, domain 4"/>
    <property type="match status" value="1"/>
</dbReference>
<dbReference type="Pfam" id="PF22619">
    <property type="entry name" value="DNA_polI_exo1"/>
    <property type="match status" value="1"/>
</dbReference>
<evidence type="ECO:0000256" key="11">
    <source>
        <dbReference type="ARBA" id="ARBA00049244"/>
    </source>
</evidence>
<dbReference type="PROSITE" id="PS00447">
    <property type="entry name" value="DNA_POLYMERASE_A"/>
    <property type="match status" value="1"/>
</dbReference>
<comment type="similarity">
    <text evidence="1 13">Belongs to the DNA polymerase type-A family.</text>
</comment>
<dbReference type="Gene3D" id="3.40.50.1010">
    <property type="entry name" value="5'-nuclease"/>
    <property type="match status" value="1"/>
</dbReference>
<dbReference type="FunFam" id="1.20.1060.10:FF:000001">
    <property type="entry name" value="DNA polymerase I"/>
    <property type="match status" value="1"/>
</dbReference>
<dbReference type="PANTHER" id="PTHR10133">
    <property type="entry name" value="DNA POLYMERASE I"/>
    <property type="match status" value="1"/>
</dbReference>
<keyword evidence="7 13" id="KW-0227">DNA damage</keyword>
<dbReference type="PRINTS" id="PR00868">
    <property type="entry name" value="DNAPOLI"/>
</dbReference>
<dbReference type="SUPFAM" id="SSF47807">
    <property type="entry name" value="5' to 3' exonuclease, C-terminal subdomain"/>
    <property type="match status" value="1"/>
</dbReference>
<dbReference type="GO" id="GO:0008409">
    <property type="term" value="F:5'-3' exonuclease activity"/>
    <property type="evidence" value="ECO:0007669"/>
    <property type="project" value="UniProtKB-UniRule"/>
</dbReference>
<keyword evidence="13" id="KW-0269">Exonuclease</keyword>
<dbReference type="CDD" id="cd09859">
    <property type="entry name" value="PIN_53EXO"/>
    <property type="match status" value="1"/>
</dbReference>
<dbReference type="SUPFAM" id="SSF56672">
    <property type="entry name" value="DNA/RNA polymerases"/>
    <property type="match status" value="1"/>
</dbReference>
<dbReference type="NCBIfam" id="NF004397">
    <property type="entry name" value="PRK05755.1"/>
    <property type="match status" value="1"/>
</dbReference>
<keyword evidence="9 13" id="KW-0238">DNA-binding</keyword>
<name>A0A1M6W3N8_9FIRM</name>
<dbReference type="SUPFAM" id="SSF88723">
    <property type="entry name" value="PIN domain-like"/>
    <property type="match status" value="1"/>
</dbReference>
<dbReference type="FunFam" id="1.10.150.20:FF:000003">
    <property type="entry name" value="DNA polymerase I"/>
    <property type="match status" value="1"/>
</dbReference>
<evidence type="ECO:0000256" key="1">
    <source>
        <dbReference type="ARBA" id="ARBA00007705"/>
    </source>
</evidence>
<keyword evidence="8 13" id="KW-0239">DNA-directed DNA polymerase</keyword>
<dbReference type="Gene3D" id="1.10.150.20">
    <property type="entry name" value="5' to 3' exonuclease, C-terminal subdomain"/>
    <property type="match status" value="2"/>
</dbReference>